<dbReference type="EMBL" id="AP018111">
    <property type="protein sequence ID" value="BAX57264.1"/>
    <property type="molecule type" value="Genomic_DNA"/>
</dbReference>
<organism evidence="13 14">
    <name type="scientific">Burkholderia stabilis</name>
    <dbReference type="NCBI Taxonomy" id="95485"/>
    <lineage>
        <taxon>Bacteria</taxon>
        <taxon>Pseudomonadati</taxon>
        <taxon>Pseudomonadota</taxon>
        <taxon>Betaproteobacteria</taxon>
        <taxon>Burkholderiales</taxon>
        <taxon>Burkholderiaceae</taxon>
        <taxon>Burkholderia</taxon>
        <taxon>Burkholderia cepacia complex</taxon>
    </lineage>
</organism>
<keyword evidence="10 11" id="KW-0143">Chaperone</keyword>
<dbReference type="SUPFAM" id="SSF158855">
    <property type="entry name" value="Lipase chaperone-like"/>
    <property type="match status" value="1"/>
</dbReference>
<dbReference type="Proteomes" id="UP000218432">
    <property type="component" value="Chromosome 1"/>
</dbReference>
<evidence type="ECO:0000256" key="6">
    <source>
        <dbReference type="ARBA" id="ARBA00022963"/>
    </source>
</evidence>
<accession>A0A1Y1BBU3</accession>
<keyword evidence="4 11" id="KW-0997">Cell inner membrane</keyword>
<dbReference type="GO" id="GO:0005886">
    <property type="term" value="C:plasma membrane"/>
    <property type="evidence" value="ECO:0007669"/>
    <property type="project" value="UniProtKB-SubCell"/>
</dbReference>
<dbReference type="Pfam" id="PF03280">
    <property type="entry name" value="Lipase_chap"/>
    <property type="match status" value="1"/>
</dbReference>
<dbReference type="GO" id="GO:0051082">
    <property type="term" value="F:unfolded protein binding"/>
    <property type="evidence" value="ECO:0007669"/>
    <property type="project" value="UniProtKB-UniRule"/>
</dbReference>
<keyword evidence="8 11" id="KW-0443">Lipid metabolism</keyword>
<dbReference type="GO" id="GO:0006457">
    <property type="term" value="P:protein folding"/>
    <property type="evidence" value="ECO:0007669"/>
    <property type="project" value="UniProtKB-UniRule"/>
</dbReference>
<evidence type="ECO:0000256" key="9">
    <source>
        <dbReference type="ARBA" id="ARBA00023136"/>
    </source>
</evidence>
<evidence type="ECO:0000256" key="3">
    <source>
        <dbReference type="ARBA" id="ARBA00022475"/>
    </source>
</evidence>
<name>A0A1Y1BBU3_9BURK</name>
<comment type="subcellular location">
    <subcellularLocation>
        <location evidence="1">Cell inner membrane</location>
        <topology evidence="1">Single-pass membrane protein</topology>
        <orientation evidence="1">Periplasmic side</orientation>
    </subcellularLocation>
</comment>
<sequence length="339" mass="36281">MTIRGTLAQGAWYGGIGVVAVAVAAVWHALGRSEPPAAPAPTRVAGIVPAREAPPAAAAASGTALPAPLAGTHAPRLPVDAQGHLVKRRAVRDFFDYFLLAQNDVTAAALDALVAREIAAQLDGTIAQREALDVWQRYRAYLAALARLPDGGASSGGRFDADAIAAALDRRDTLANRTLGVWSAPFFGAEQQRQRDVLERLLIVRDPTLTDAQKRDRLAAHEQSLSPDRRDENARLTRQRDAIATVARLERSGDASAALQAQAVAALGPDVAARVVRMQQDDDAWRARYRDYAAERDRIDTQRLAPDARAAQVAQVRQRYFADPADASRAAALDAGAGR</sequence>
<evidence type="ECO:0000313" key="13">
    <source>
        <dbReference type="EMBL" id="BAX57264.1"/>
    </source>
</evidence>
<comment type="function">
    <text evidence="11">May be involved in the folding of the extracellular lipase during its passage through the periplasm.</text>
</comment>
<proteinExistence type="inferred from homology"/>
<evidence type="ECO:0000256" key="1">
    <source>
        <dbReference type="ARBA" id="ARBA00004383"/>
    </source>
</evidence>
<feature type="region of interest" description="Disordered" evidence="12">
    <location>
        <begin position="214"/>
        <end position="237"/>
    </location>
</feature>
<dbReference type="RefSeq" id="WP_096470569.1">
    <property type="nucleotide sequence ID" value="NZ_AP018111.1"/>
</dbReference>
<dbReference type="AlphaFoldDB" id="A0A1Y1BBU3"/>
<dbReference type="GO" id="GO:0016042">
    <property type="term" value="P:lipid catabolic process"/>
    <property type="evidence" value="ECO:0007669"/>
    <property type="project" value="UniProtKB-UniRule"/>
</dbReference>
<keyword evidence="9 11" id="KW-0472">Membrane</keyword>
<dbReference type="HAMAP" id="MF_00790">
    <property type="entry name" value="Lipase_chap"/>
    <property type="match status" value="1"/>
</dbReference>
<dbReference type="InterPro" id="IPR004961">
    <property type="entry name" value="Lipase_chaperone"/>
</dbReference>
<keyword evidence="6 11" id="KW-0442">Lipid degradation</keyword>
<keyword evidence="7 11" id="KW-1133">Transmembrane helix</keyword>
<evidence type="ECO:0000256" key="4">
    <source>
        <dbReference type="ARBA" id="ARBA00022519"/>
    </source>
</evidence>
<keyword evidence="5 11" id="KW-0812">Transmembrane</keyword>
<evidence type="ECO:0000256" key="2">
    <source>
        <dbReference type="ARBA" id="ARBA00010358"/>
    </source>
</evidence>
<protein>
    <recommendedName>
        <fullName evidence="11">Lipase chaperone</fullName>
    </recommendedName>
    <alternativeName>
        <fullName evidence="11">Lipase activator protein</fullName>
    </alternativeName>
    <alternativeName>
        <fullName evidence="11">Lipase foldase</fullName>
    </alternativeName>
    <alternativeName>
        <fullName evidence="11">Lipase helper protein</fullName>
    </alternativeName>
    <alternativeName>
        <fullName evidence="11">Lipase modulator</fullName>
    </alternativeName>
</protein>
<evidence type="ECO:0000256" key="5">
    <source>
        <dbReference type="ARBA" id="ARBA00022692"/>
    </source>
</evidence>
<keyword evidence="3 11" id="KW-1003">Cell membrane</keyword>
<evidence type="ECO:0000256" key="8">
    <source>
        <dbReference type="ARBA" id="ARBA00023098"/>
    </source>
</evidence>
<gene>
    <name evidence="11" type="primary">lifO</name>
    <name evidence="13" type="ORF">BSFP_000500</name>
</gene>
<evidence type="ECO:0000313" key="14">
    <source>
        <dbReference type="Proteomes" id="UP000218432"/>
    </source>
</evidence>
<comment type="similarity">
    <text evidence="2 11">Belongs to the lipase chaperone family.</text>
</comment>
<reference evidence="13 14" key="1">
    <citation type="journal article" date="2017" name="Genome Announc.">
        <title>Complete Genome Sequence of Burkholderia stabilis FERMP-21014.</title>
        <authorList>
            <person name="Konishi K."/>
            <person name="Kumagai T."/>
            <person name="Sakasegawa S."/>
            <person name="Tamura T."/>
        </authorList>
    </citation>
    <scope>NUCLEOTIDE SEQUENCE [LARGE SCALE GENOMIC DNA]</scope>
    <source>
        <strain evidence="13 14">FERMP-21014</strain>
    </source>
</reference>
<evidence type="ECO:0000256" key="7">
    <source>
        <dbReference type="ARBA" id="ARBA00022989"/>
    </source>
</evidence>
<evidence type="ECO:0000256" key="10">
    <source>
        <dbReference type="ARBA" id="ARBA00023186"/>
    </source>
</evidence>
<evidence type="ECO:0000256" key="11">
    <source>
        <dbReference type="HAMAP-Rule" id="MF_00790"/>
    </source>
</evidence>
<feature type="compositionally biased region" description="Basic and acidic residues" evidence="12">
    <location>
        <begin position="227"/>
        <end position="237"/>
    </location>
</feature>
<feature type="transmembrane region" description="Helical" evidence="11">
    <location>
        <begin position="12"/>
        <end position="30"/>
    </location>
</feature>
<evidence type="ECO:0000256" key="12">
    <source>
        <dbReference type="SAM" id="MobiDB-lite"/>
    </source>
</evidence>